<evidence type="ECO:0000313" key="3">
    <source>
        <dbReference type="Proteomes" id="UP000032439"/>
    </source>
</evidence>
<keyword evidence="1" id="KW-1133">Transmembrane helix</keyword>
<feature type="transmembrane region" description="Helical" evidence="1">
    <location>
        <begin position="31"/>
        <end position="52"/>
    </location>
</feature>
<accession>A0A0D7E1T9</accession>
<comment type="caution">
    <text evidence="2">The sequence shown here is derived from an EMBL/GenBank/DDBJ whole genome shotgun (WGS) entry which is preliminary data.</text>
</comment>
<keyword evidence="1" id="KW-0812">Transmembrane</keyword>
<evidence type="ECO:0000256" key="1">
    <source>
        <dbReference type="SAM" id="Phobius"/>
    </source>
</evidence>
<organism evidence="2 3">
    <name type="scientific">Stutzerimonas stutzeri</name>
    <name type="common">Pseudomonas stutzeri</name>
    <dbReference type="NCBI Taxonomy" id="316"/>
    <lineage>
        <taxon>Bacteria</taxon>
        <taxon>Pseudomonadati</taxon>
        <taxon>Pseudomonadota</taxon>
        <taxon>Gammaproteobacteria</taxon>
        <taxon>Pseudomonadales</taxon>
        <taxon>Pseudomonadaceae</taxon>
        <taxon>Stutzerimonas</taxon>
    </lineage>
</organism>
<keyword evidence="1" id="KW-0472">Membrane</keyword>
<dbReference type="RefSeq" id="WP_044316127.1">
    <property type="nucleotide sequence ID" value="NZ_JXXD01000234.1"/>
</dbReference>
<evidence type="ECO:0000313" key="2">
    <source>
        <dbReference type="EMBL" id="KIZ33627.1"/>
    </source>
</evidence>
<name>A0A0D7E1T9_STUST</name>
<feature type="transmembrane region" description="Helical" evidence="1">
    <location>
        <begin position="7"/>
        <end position="25"/>
    </location>
</feature>
<dbReference type="PATRIC" id="fig|316.110.peg.2269"/>
<gene>
    <name evidence="2" type="ORF">LO50_19905</name>
</gene>
<reference evidence="2 3" key="1">
    <citation type="submission" date="2014-11" db="EMBL/GenBank/DDBJ databases">
        <title>Genomics and ecophysiology of heterotrophic nitrogen fixing bacteria isolated from estuarine surface water.</title>
        <authorList>
            <person name="Bentzon-Tilia M."/>
            <person name="Severin I."/>
            <person name="Hansen L.H."/>
            <person name="Riemann L."/>
        </authorList>
    </citation>
    <scope>NUCLEOTIDE SEQUENCE [LARGE SCALE GENOMIC DNA]</scope>
    <source>
        <strain evidence="2 3">BAL361</strain>
    </source>
</reference>
<sequence>MNPLTKLFLSAGLMPLLPIVGLVTLSEVPPYLLEFCVGVAVTGFLLAGLSALNEWLTRKAKAKPVRVEIRPNVVAVDGIELHIPFSGEAHLFKNRESMQLMVNEVGDHLINRQRSYFQLRLSANVLVLPQPLLLSEIEADALADLLNAEFVEPTVRASRGAVSAAPADMALTGANG</sequence>
<dbReference type="EMBL" id="JXXD01000234">
    <property type="protein sequence ID" value="KIZ33627.1"/>
    <property type="molecule type" value="Genomic_DNA"/>
</dbReference>
<protein>
    <submittedName>
        <fullName evidence="2">Uncharacterized protein</fullName>
    </submittedName>
</protein>
<proteinExistence type="predicted"/>
<dbReference type="Proteomes" id="UP000032439">
    <property type="component" value="Unassembled WGS sequence"/>
</dbReference>
<dbReference type="AlphaFoldDB" id="A0A0D7E1T9"/>